<reference evidence="1" key="1">
    <citation type="journal article" date="2022" name="IScience">
        <title>Evolution of zygomycete secretomes and the origins of terrestrial fungal ecologies.</title>
        <authorList>
            <person name="Chang Y."/>
            <person name="Wang Y."/>
            <person name="Mondo S."/>
            <person name="Ahrendt S."/>
            <person name="Andreopoulos W."/>
            <person name="Barry K."/>
            <person name="Beard J."/>
            <person name="Benny G.L."/>
            <person name="Blankenship S."/>
            <person name="Bonito G."/>
            <person name="Cuomo C."/>
            <person name="Desiro A."/>
            <person name="Gervers K.A."/>
            <person name="Hundley H."/>
            <person name="Kuo A."/>
            <person name="LaButti K."/>
            <person name="Lang B.F."/>
            <person name="Lipzen A."/>
            <person name="O'Donnell K."/>
            <person name="Pangilinan J."/>
            <person name="Reynolds N."/>
            <person name="Sandor L."/>
            <person name="Smith M.E."/>
            <person name="Tsang A."/>
            <person name="Grigoriev I.V."/>
            <person name="Stajich J.E."/>
            <person name="Spatafora J.W."/>
        </authorList>
    </citation>
    <scope>NUCLEOTIDE SEQUENCE</scope>
    <source>
        <strain evidence="1">RSA 2281</strain>
    </source>
</reference>
<dbReference type="EMBL" id="JAIXMP010000042">
    <property type="protein sequence ID" value="KAI9247498.1"/>
    <property type="molecule type" value="Genomic_DNA"/>
</dbReference>
<dbReference type="Proteomes" id="UP001209540">
    <property type="component" value="Unassembled WGS sequence"/>
</dbReference>
<keyword evidence="2" id="KW-1185">Reference proteome</keyword>
<evidence type="ECO:0000313" key="1">
    <source>
        <dbReference type="EMBL" id="KAI9247498.1"/>
    </source>
</evidence>
<protein>
    <submittedName>
        <fullName evidence="1">Uncharacterized protein</fullName>
    </submittedName>
</protein>
<reference evidence="1" key="2">
    <citation type="submission" date="2023-02" db="EMBL/GenBank/DDBJ databases">
        <authorList>
            <consortium name="DOE Joint Genome Institute"/>
            <person name="Mondo S.J."/>
            <person name="Chang Y."/>
            <person name="Wang Y."/>
            <person name="Ahrendt S."/>
            <person name="Andreopoulos W."/>
            <person name="Barry K."/>
            <person name="Beard J."/>
            <person name="Benny G.L."/>
            <person name="Blankenship S."/>
            <person name="Bonito G."/>
            <person name="Cuomo C."/>
            <person name="Desiro A."/>
            <person name="Gervers K.A."/>
            <person name="Hundley H."/>
            <person name="Kuo A."/>
            <person name="LaButti K."/>
            <person name="Lang B.F."/>
            <person name="Lipzen A."/>
            <person name="O'Donnell K."/>
            <person name="Pangilinan J."/>
            <person name="Reynolds N."/>
            <person name="Sandor L."/>
            <person name="Smith M.W."/>
            <person name="Tsang A."/>
            <person name="Grigoriev I.V."/>
            <person name="Stajich J.E."/>
            <person name="Spatafora J.W."/>
        </authorList>
    </citation>
    <scope>NUCLEOTIDE SEQUENCE</scope>
    <source>
        <strain evidence="1">RSA 2281</strain>
    </source>
</reference>
<comment type="caution">
    <text evidence="1">The sequence shown here is derived from an EMBL/GenBank/DDBJ whole genome shotgun (WGS) entry which is preliminary data.</text>
</comment>
<accession>A0AAD5JNN4</accession>
<gene>
    <name evidence="1" type="ORF">BDA99DRAFT_418090</name>
</gene>
<feature type="non-terminal residue" evidence="1">
    <location>
        <position position="1"/>
    </location>
</feature>
<feature type="non-terminal residue" evidence="1">
    <location>
        <position position="50"/>
    </location>
</feature>
<dbReference type="AlphaFoldDB" id="A0AAD5JNN4"/>
<organism evidence="1 2">
    <name type="scientific">Phascolomyces articulosus</name>
    <dbReference type="NCBI Taxonomy" id="60185"/>
    <lineage>
        <taxon>Eukaryota</taxon>
        <taxon>Fungi</taxon>
        <taxon>Fungi incertae sedis</taxon>
        <taxon>Mucoromycota</taxon>
        <taxon>Mucoromycotina</taxon>
        <taxon>Mucoromycetes</taxon>
        <taxon>Mucorales</taxon>
        <taxon>Lichtheimiaceae</taxon>
        <taxon>Phascolomyces</taxon>
    </lineage>
</organism>
<evidence type="ECO:0000313" key="2">
    <source>
        <dbReference type="Proteomes" id="UP001209540"/>
    </source>
</evidence>
<proteinExistence type="predicted"/>
<name>A0AAD5JNN4_9FUNG</name>
<sequence length="50" mass="5527">RWYVVGAHLAGAVDSQIMEMTDLTKGSIRQIIQNFKRTGSPSISRLAPPE</sequence>